<evidence type="ECO:0000256" key="7">
    <source>
        <dbReference type="ARBA" id="ARBA00022927"/>
    </source>
</evidence>
<evidence type="ECO:0000256" key="5">
    <source>
        <dbReference type="ARBA" id="ARBA00022475"/>
    </source>
</evidence>
<dbReference type="OrthoDB" id="371463at2759"/>
<evidence type="ECO:0000256" key="2">
    <source>
        <dbReference type="ARBA" id="ARBA00004277"/>
    </source>
</evidence>
<evidence type="ECO:0000256" key="11">
    <source>
        <dbReference type="ARBA" id="ARBA00062168"/>
    </source>
</evidence>
<dbReference type="InterPro" id="IPR011012">
    <property type="entry name" value="Longin-like_dom_sf"/>
</dbReference>
<keyword evidence="7 12" id="KW-0653">Protein transport</keyword>
<dbReference type="Pfam" id="PF01217">
    <property type="entry name" value="Clat_adaptor_s"/>
    <property type="match status" value="1"/>
</dbReference>
<dbReference type="PIRSF" id="PIRSF015588">
    <property type="entry name" value="AP_complex_sigma"/>
    <property type="match status" value="1"/>
</dbReference>
<dbReference type="EMBL" id="MCFD01000005">
    <property type="protein sequence ID" value="ORX70743.1"/>
    <property type="molecule type" value="Genomic_DNA"/>
</dbReference>
<organism evidence="14 15">
    <name type="scientific">Linderina pennispora</name>
    <dbReference type="NCBI Taxonomy" id="61395"/>
    <lineage>
        <taxon>Eukaryota</taxon>
        <taxon>Fungi</taxon>
        <taxon>Fungi incertae sedis</taxon>
        <taxon>Zoopagomycota</taxon>
        <taxon>Kickxellomycotina</taxon>
        <taxon>Kickxellomycetes</taxon>
        <taxon>Kickxellales</taxon>
        <taxon>Kickxellaceae</taxon>
        <taxon>Linderina</taxon>
    </lineage>
</organism>
<keyword evidence="5" id="KW-1003">Cell membrane</keyword>
<keyword evidence="9" id="KW-0168">Coated pit</keyword>
<dbReference type="Gene3D" id="3.30.450.60">
    <property type="match status" value="1"/>
</dbReference>
<evidence type="ECO:0000256" key="3">
    <source>
        <dbReference type="ARBA" id="ARBA00006972"/>
    </source>
</evidence>
<evidence type="ECO:0000256" key="1">
    <source>
        <dbReference type="ARBA" id="ARBA00004236"/>
    </source>
</evidence>
<comment type="caution">
    <text evidence="14">The sequence shown here is derived from an EMBL/GenBank/DDBJ whole genome shotgun (WGS) entry which is preliminary data.</text>
</comment>
<dbReference type="InterPro" id="IPR016635">
    <property type="entry name" value="AP_complex_ssu"/>
</dbReference>
<dbReference type="InterPro" id="IPR027156">
    <property type="entry name" value="APS2"/>
</dbReference>
<evidence type="ECO:0000256" key="9">
    <source>
        <dbReference type="ARBA" id="ARBA00023176"/>
    </source>
</evidence>
<dbReference type="InterPro" id="IPR022775">
    <property type="entry name" value="AP_mu_sigma_su"/>
</dbReference>
<comment type="subunit">
    <text evidence="11">Adaptor protein complex 2 (AP-2) is a heterotetramer composed of two large adaptins (alpha-type subunit APL3 and beta-type subunit APL1), a medium chain (mu-type subunit APM4) and a small adaptin (sigma-type subunit APS2).</text>
</comment>
<evidence type="ECO:0000256" key="12">
    <source>
        <dbReference type="PIRNR" id="PIRNR015588"/>
    </source>
</evidence>
<dbReference type="AlphaFoldDB" id="A0A1Y1WB40"/>
<comment type="similarity">
    <text evidence="3 12">Belongs to the adaptor complexes small subunit family.</text>
</comment>
<evidence type="ECO:0000256" key="8">
    <source>
        <dbReference type="ARBA" id="ARBA00023136"/>
    </source>
</evidence>
<keyword evidence="6" id="KW-0254">Endocytosis</keyword>
<dbReference type="RefSeq" id="XP_040744322.1">
    <property type="nucleotide sequence ID" value="XM_040883415.1"/>
</dbReference>
<evidence type="ECO:0000256" key="10">
    <source>
        <dbReference type="ARBA" id="ARBA00025487"/>
    </source>
</evidence>
<feature type="domain" description="AP complex mu/sigma subunit" evidence="13">
    <location>
        <begin position="1"/>
        <end position="142"/>
    </location>
</feature>
<accession>A0A1Y1WB40</accession>
<evidence type="ECO:0000313" key="15">
    <source>
        <dbReference type="Proteomes" id="UP000193922"/>
    </source>
</evidence>
<comment type="subcellular location">
    <subcellularLocation>
        <location evidence="1">Cell membrane</location>
    </subcellularLocation>
    <subcellularLocation>
        <location evidence="2">Membrane</location>
        <location evidence="2">Coated pit</location>
        <topology evidence="2">Peripheral membrane protein</topology>
        <orientation evidence="2">Cytoplasmic side</orientation>
    </subcellularLocation>
</comment>
<sequence>MIRFILVQNRQGKTRLEKWYQTYTEQERLKLKAEVHRTVASRDQKHQSNFVEFHNHRVVYRRYAGLFFCFCIDTNDNELAYLEAIHLFVEVLDSYHGNVCELDLVFNFYRVYQVLDEMILAGEIQETSRSVILGRLDQLDKLE</sequence>
<keyword evidence="15" id="KW-1185">Reference proteome</keyword>
<evidence type="ECO:0000313" key="14">
    <source>
        <dbReference type="EMBL" id="ORX70743.1"/>
    </source>
</evidence>
<dbReference type="Proteomes" id="UP000193922">
    <property type="component" value="Unassembled WGS sequence"/>
</dbReference>
<dbReference type="FunFam" id="3.30.450.60:FF:000011">
    <property type="entry name" value="AP complex subunit sigma"/>
    <property type="match status" value="1"/>
</dbReference>
<keyword evidence="8 12" id="KW-0472">Membrane</keyword>
<dbReference type="STRING" id="61395.A0A1Y1WB40"/>
<dbReference type="SUPFAM" id="SSF64356">
    <property type="entry name" value="SNARE-like"/>
    <property type="match status" value="1"/>
</dbReference>
<dbReference type="GeneID" id="63800063"/>
<reference evidence="14 15" key="1">
    <citation type="submission" date="2016-07" db="EMBL/GenBank/DDBJ databases">
        <title>Pervasive Adenine N6-methylation of Active Genes in Fungi.</title>
        <authorList>
            <consortium name="DOE Joint Genome Institute"/>
            <person name="Mondo S.J."/>
            <person name="Dannebaum R.O."/>
            <person name="Kuo R.C."/>
            <person name="Labutti K."/>
            <person name="Haridas S."/>
            <person name="Kuo A."/>
            <person name="Salamov A."/>
            <person name="Ahrendt S.R."/>
            <person name="Lipzen A."/>
            <person name="Sullivan W."/>
            <person name="Andreopoulos W.B."/>
            <person name="Clum A."/>
            <person name="Lindquist E."/>
            <person name="Daum C."/>
            <person name="Ramamoorthy G.K."/>
            <person name="Gryganskyi A."/>
            <person name="Culley D."/>
            <person name="Magnuson J.K."/>
            <person name="James T.Y."/>
            <person name="O'Malley M.A."/>
            <person name="Stajich J.E."/>
            <person name="Spatafora J.W."/>
            <person name="Visel A."/>
            <person name="Grigoriev I.V."/>
        </authorList>
    </citation>
    <scope>NUCLEOTIDE SEQUENCE [LARGE SCALE GENOMIC DNA]</scope>
    <source>
        <strain evidence="14 15">ATCC 12442</strain>
    </source>
</reference>
<dbReference type="CDD" id="cd14833">
    <property type="entry name" value="AP2_sigma"/>
    <property type="match status" value="1"/>
</dbReference>
<evidence type="ECO:0000259" key="13">
    <source>
        <dbReference type="Pfam" id="PF01217"/>
    </source>
</evidence>
<dbReference type="GO" id="GO:0072583">
    <property type="term" value="P:clathrin-dependent endocytosis"/>
    <property type="evidence" value="ECO:0007669"/>
    <property type="project" value="InterPro"/>
</dbReference>
<proteinExistence type="inferred from homology"/>
<name>A0A1Y1WB40_9FUNG</name>
<dbReference type="GO" id="GO:0030122">
    <property type="term" value="C:AP-2 adaptor complex"/>
    <property type="evidence" value="ECO:0007669"/>
    <property type="project" value="InterPro"/>
</dbReference>
<evidence type="ECO:0000256" key="6">
    <source>
        <dbReference type="ARBA" id="ARBA00022583"/>
    </source>
</evidence>
<dbReference type="GO" id="GO:0006886">
    <property type="term" value="P:intracellular protein transport"/>
    <property type="evidence" value="ECO:0007669"/>
    <property type="project" value="UniProtKB-UniRule"/>
</dbReference>
<comment type="function">
    <text evidence="10">Component of the adaptor complexes which link clathrin to receptors in coated vesicles. Clathrin-associated protein complexes are believed to interact with the cytoplasmic tails of membrane proteins, leading to their selection and concentration.</text>
</comment>
<dbReference type="GO" id="GO:0035615">
    <property type="term" value="F:clathrin adaptor activity"/>
    <property type="evidence" value="ECO:0007669"/>
    <property type="project" value="InterPro"/>
</dbReference>
<protein>
    <recommendedName>
        <fullName evidence="12">AP complex subunit sigma</fullName>
    </recommendedName>
</protein>
<evidence type="ECO:0000256" key="4">
    <source>
        <dbReference type="ARBA" id="ARBA00022448"/>
    </source>
</evidence>
<keyword evidence="4 12" id="KW-0813">Transport</keyword>
<gene>
    <name evidence="14" type="ORF">DL89DRAFT_139610</name>
</gene>
<dbReference type="PANTHER" id="PTHR11753">
    <property type="entry name" value="ADAPTOR COMPLEXES SMALL SUBUNIT FAMILY"/>
    <property type="match status" value="1"/>
</dbReference>